<comment type="caution">
    <text evidence="1">The sequence shown here is derived from an EMBL/GenBank/DDBJ whole genome shotgun (WGS) entry which is preliminary data.</text>
</comment>
<gene>
    <name evidence="1" type="ORF">AV530_002195</name>
</gene>
<accession>A0A1V4K5I0</accession>
<reference evidence="1 2" key="1">
    <citation type="submission" date="2016-02" db="EMBL/GenBank/DDBJ databases">
        <title>Band-tailed pigeon sequencing and assembly.</title>
        <authorList>
            <person name="Soares A.E."/>
            <person name="Novak B.J."/>
            <person name="Rice E.S."/>
            <person name="O'Connell B."/>
            <person name="Chang D."/>
            <person name="Weber S."/>
            <person name="Shapiro B."/>
        </authorList>
    </citation>
    <scope>NUCLEOTIDE SEQUENCE [LARGE SCALE GENOMIC DNA]</scope>
    <source>
        <strain evidence="1">BTP2013</strain>
        <tissue evidence="1">Blood</tissue>
    </source>
</reference>
<name>A0A1V4K5I0_PATFA</name>
<proteinExistence type="predicted"/>
<evidence type="ECO:0000313" key="1">
    <source>
        <dbReference type="EMBL" id="OPJ79706.1"/>
    </source>
</evidence>
<dbReference type="Proteomes" id="UP000190648">
    <property type="component" value="Unassembled WGS sequence"/>
</dbReference>
<protein>
    <submittedName>
        <fullName evidence="1">Uncharacterized protein</fullName>
    </submittedName>
</protein>
<keyword evidence="2" id="KW-1185">Reference proteome</keyword>
<organism evidence="1 2">
    <name type="scientific">Patagioenas fasciata monilis</name>
    <dbReference type="NCBI Taxonomy" id="372326"/>
    <lineage>
        <taxon>Eukaryota</taxon>
        <taxon>Metazoa</taxon>
        <taxon>Chordata</taxon>
        <taxon>Craniata</taxon>
        <taxon>Vertebrata</taxon>
        <taxon>Euteleostomi</taxon>
        <taxon>Archelosauria</taxon>
        <taxon>Archosauria</taxon>
        <taxon>Dinosauria</taxon>
        <taxon>Saurischia</taxon>
        <taxon>Theropoda</taxon>
        <taxon>Coelurosauria</taxon>
        <taxon>Aves</taxon>
        <taxon>Neognathae</taxon>
        <taxon>Neoaves</taxon>
        <taxon>Columbimorphae</taxon>
        <taxon>Columbiformes</taxon>
        <taxon>Columbidae</taxon>
        <taxon>Patagioenas</taxon>
    </lineage>
</organism>
<dbReference type="EMBL" id="LSYS01004331">
    <property type="protein sequence ID" value="OPJ79706.1"/>
    <property type="molecule type" value="Genomic_DNA"/>
</dbReference>
<sequence length="176" mass="19044">MNGHADAEHPEYFSGEIANGYLAPNLLDVSSVLHLIETCPCLNMNGSAAHWSEKFNTATETQSSNQAGSLGLLYCNSLDFLRGKQKKVSKEKQPWEGSCHVHGEIVLKQAYTCSVSALVEAKLYLCSGSPEKSTDKKGSISHQLHPQNSFIHLWRTSVAFVSTGGFSAGCGVKIDV</sequence>
<evidence type="ECO:0000313" key="2">
    <source>
        <dbReference type="Proteomes" id="UP000190648"/>
    </source>
</evidence>
<dbReference type="AlphaFoldDB" id="A0A1V4K5I0"/>